<dbReference type="AlphaFoldDB" id="A0A3E2NXX0"/>
<dbReference type="Proteomes" id="UP000260823">
    <property type="component" value="Unassembled WGS sequence"/>
</dbReference>
<proteinExistence type="predicted"/>
<dbReference type="OrthoDB" id="675330at2"/>
<protein>
    <recommendedName>
        <fullName evidence="3">Sensor of ECF-type sigma factor</fullName>
    </recommendedName>
</protein>
<name>A0A3E2NXX0_9SPHI</name>
<gene>
    <name evidence="1" type="ORF">DYU05_09860</name>
</gene>
<reference evidence="1 2" key="1">
    <citation type="submission" date="2018-08" db="EMBL/GenBank/DDBJ databases">
        <title>Mucilaginibacter terrae sp. nov., isolated from manganese diggings.</title>
        <authorList>
            <person name="Huang Y."/>
            <person name="Zhou Z."/>
        </authorList>
    </citation>
    <scope>NUCLEOTIDE SEQUENCE [LARGE SCALE GENOMIC DNA]</scope>
    <source>
        <strain evidence="1 2">ZH6</strain>
    </source>
</reference>
<dbReference type="RefSeq" id="WP_117382764.1">
    <property type="nucleotide sequence ID" value="NZ_QWDE01000001.1"/>
</dbReference>
<evidence type="ECO:0000313" key="1">
    <source>
        <dbReference type="EMBL" id="RFZ85868.1"/>
    </source>
</evidence>
<evidence type="ECO:0008006" key="3">
    <source>
        <dbReference type="Google" id="ProtNLM"/>
    </source>
</evidence>
<accession>A0A3E2NXX0</accession>
<evidence type="ECO:0000313" key="2">
    <source>
        <dbReference type="Proteomes" id="UP000260823"/>
    </source>
</evidence>
<dbReference type="EMBL" id="QWDE01000001">
    <property type="protein sequence ID" value="RFZ85868.1"/>
    <property type="molecule type" value="Genomic_DNA"/>
</dbReference>
<sequence length="165" mass="18964">MSNLFRYIFFVLIIAAATGYEVSAQGTDVRSFRPGNTQKGAAVVKTKGVGKKLAAARDKFLSNQLNLSDDEAVRFWPLYHQYQQELTAVRILKRLNNSNASANGTEQINKDLYYENQLLNIRKHYRDEFLKILPPEKVSELYKSEREFTDELIKQLSERSIRAGN</sequence>
<comment type="caution">
    <text evidence="1">The sequence shown here is derived from an EMBL/GenBank/DDBJ whole genome shotgun (WGS) entry which is preliminary data.</text>
</comment>
<keyword evidence="2" id="KW-1185">Reference proteome</keyword>
<organism evidence="1 2">
    <name type="scientific">Mucilaginibacter terrenus</name>
    <dbReference type="NCBI Taxonomy" id="2482727"/>
    <lineage>
        <taxon>Bacteria</taxon>
        <taxon>Pseudomonadati</taxon>
        <taxon>Bacteroidota</taxon>
        <taxon>Sphingobacteriia</taxon>
        <taxon>Sphingobacteriales</taxon>
        <taxon>Sphingobacteriaceae</taxon>
        <taxon>Mucilaginibacter</taxon>
    </lineage>
</organism>